<dbReference type="CDD" id="cd00130">
    <property type="entry name" value="PAS"/>
    <property type="match status" value="1"/>
</dbReference>
<proteinExistence type="predicted"/>
<dbReference type="SUPFAM" id="SSF55785">
    <property type="entry name" value="PYP-like sensor domain (PAS domain)"/>
    <property type="match status" value="1"/>
</dbReference>
<sequence length="349" mass="38881">MIADLTARRQAERALHHSEERFRQFGDATGDVLWIRDAATLRLEYASAAFDHVYDMPAAHALGQSNLRKWARMVLPEDRGGLFDAIRSACGGANVTWEFRIRSGSDGRTRWLRDTIFPMIDDRGQVVRLGGISENITDAKASAERLRILVAELQHRTRNLLGVVRSLSQRTLHGSNSLVEFGQRFDDRLGALARVNSLLSRLEDGDRITFDALVQAEIDALTVPREYAQGRIALTGPRNIRLRSGTVQTFALALHELFHNAAKHGALSQDSGRLKICWRLEPGRGSVSRLYIDWLESGVTMPPADGLPRRSGYGLELLEHALPYQLSAETSFELLPDGVRNIIVLPVSA</sequence>
<dbReference type="InterPro" id="IPR036890">
    <property type="entry name" value="HATPase_C_sf"/>
</dbReference>
<keyword evidence="9" id="KW-0677">Repeat</keyword>
<dbReference type="InterPro" id="IPR011102">
    <property type="entry name" value="Sig_transdc_His_kinase_HWE"/>
</dbReference>
<dbReference type="eggNOG" id="COG3920">
    <property type="taxonomic scope" value="Bacteria"/>
</dbReference>
<gene>
    <name evidence="17" type="ORF">L485_03615</name>
</gene>
<dbReference type="PATRIC" id="fig|1114964.3.peg.686"/>
<dbReference type="GO" id="GO:0009881">
    <property type="term" value="F:photoreceptor activity"/>
    <property type="evidence" value="ECO:0007669"/>
    <property type="project" value="UniProtKB-KW"/>
</dbReference>
<comment type="catalytic activity">
    <reaction evidence="1">
        <text>ATP + protein L-histidine = ADP + protein N-phospho-L-histidine.</text>
        <dbReference type="EC" id="2.7.13.3"/>
    </reaction>
</comment>
<dbReference type="PANTHER" id="PTHR41523">
    <property type="entry name" value="TWO-COMPONENT SYSTEM SENSOR PROTEIN"/>
    <property type="match status" value="1"/>
</dbReference>
<keyword evidence="8" id="KW-0808">Transferase</keyword>
<keyword evidence="4" id="KW-0597">Phosphoprotein</keyword>
<dbReference type="Gene3D" id="3.30.450.20">
    <property type="entry name" value="PAS domain"/>
    <property type="match status" value="1"/>
</dbReference>
<dbReference type="SUPFAM" id="SSF55874">
    <property type="entry name" value="ATPase domain of HSP90 chaperone/DNA topoisomerase II/histidine kinase"/>
    <property type="match status" value="1"/>
</dbReference>
<evidence type="ECO:0000256" key="8">
    <source>
        <dbReference type="ARBA" id="ARBA00022679"/>
    </source>
</evidence>
<dbReference type="Gene3D" id="3.30.565.10">
    <property type="entry name" value="Histidine kinase-like ATPase, C-terminal domain"/>
    <property type="match status" value="1"/>
</dbReference>
<keyword evidence="3" id="KW-0600">Photoreceptor protein</keyword>
<comment type="caution">
    <text evidence="17">The sequence shown here is derived from an EMBL/GenBank/DDBJ whole genome shotgun (WGS) entry which is preliminary data.</text>
</comment>
<evidence type="ECO:0000256" key="5">
    <source>
        <dbReference type="ARBA" id="ARBA00022606"/>
    </source>
</evidence>
<feature type="domain" description="PAC" evidence="16">
    <location>
        <begin position="95"/>
        <end position="148"/>
    </location>
</feature>
<evidence type="ECO:0000256" key="14">
    <source>
        <dbReference type="ARBA" id="ARBA00023026"/>
    </source>
</evidence>
<evidence type="ECO:0000256" key="2">
    <source>
        <dbReference type="ARBA" id="ARBA00012438"/>
    </source>
</evidence>
<dbReference type="PROSITE" id="PS50113">
    <property type="entry name" value="PAC"/>
    <property type="match status" value="1"/>
</dbReference>
<keyword evidence="15" id="KW-0675">Receptor</keyword>
<keyword evidence="11" id="KW-0418">Kinase</keyword>
<dbReference type="PANTHER" id="PTHR41523:SF8">
    <property type="entry name" value="ETHYLENE RESPONSE SENSOR PROTEIN"/>
    <property type="match status" value="1"/>
</dbReference>
<dbReference type="Pfam" id="PF08447">
    <property type="entry name" value="PAS_3"/>
    <property type="match status" value="1"/>
</dbReference>
<accession>T0HZ87</accession>
<keyword evidence="6" id="KW-0285">Flavoprotein</keyword>
<evidence type="ECO:0000256" key="6">
    <source>
        <dbReference type="ARBA" id="ARBA00022630"/>
    </source>
</evidence>
<dbReference type="InterPro" id="IPR000014">
    <property type="entry name" value="PAS"/>
</dbReference>
<name>T0HZ87_9SPHN</name>
<dbReference type="AlphaFoldDB" id="T0HZ87"/>
<dbReference type="GO" id="GO:0005524">
    <property type="term" value="F:ATP binding"/>
    <property type="evidence" value="ECO:0007669"/>
    <property type="project" value="UniProtKB-KW"/>
</dbReference>
<evidence type="ECO:0000313" key="17">
    <source>
        <dbReference type="EMBL" id="EQB04695.1"/>
    </source>
</evidence>
<protein>
    <recommendedName>
        <fullName evidence="2">histidine kinase</fullName>
        <ecNumber evidence="2">2.7.13.3</ecNumber>
    </recommendedName>
</protein>
<evidence type="ECO:0000256" key="12">
    <source>
        <dbReference type="ARBA" id="ARBA00022840"/>
    </source>
</evidence>
<dbReference type="GO" id="GO:0004673">
    <property type="term" value="F:protein histidine kinase activity"/>
    <property type="evidence" value="ECO:0007669"/>
    <property type="project" value="UniProtKB-EC"/>
</dbReference>
<evidence type="ECO:0000256" key="4">
    <source>
        <dbReference type="ARBA" id="ARBA00022553"/>
    </source>
</evidence>
<keyword evidence="7" id="KW-0288">FMN</keyword>
<evidence type="ECO:0000256" key="9">
    <source>
        <dbReference type="ARBA" id="ARBA00022737"/>
    </source>
</evidence>
<organism evidence="17 18">
    <name type="scientific">Sphingobium baderi LL03</name>
    <dbReference type="NCBI Taxonomy" id="1114964"/>
    <lineage>
        <taxon>Bacteria</taxon>
        <taxon>Pseudomonadati</taxon>
        <taxon>Pseudomonadota</taxon>
        <taxon>Alphaproteobacteria</taxon>
        <taxon>Sphingomonadales</taxon>
        <taxon>Sphingomonadaceae</taxon>
        <taxon>Sphingobium</taxon>
    </lineage>
</organism>
<dbReference type="EC" id="2.7.13.3" evidence="2"/>
<evidence type="ECO:0000256" key="10">
    <source>
        <dbReference type="ARBA" id="ARBA00022741"/>
    </source>
</evidence>
<dbReference type="InterPro" id="IPR000700">
    <property type="entry name" value="PAS-assoc_C"/>
</dbReference>
<keyword evidence="18" id="KW-1185">Reference proteome</keyword>
<evidence type="ECO:0000256" key="13">
    <source>
        <dbReference type="ARBA" id="ARBA00022991"/>
    </source>
</evidence>
<evidence type="ECO:0000256" key="7">
    <source>
        <dbReference type="ARBA" id="ARBA00022643"/>
    </source>
</evidence>
<dbReference type="SMART" id="SM00911">
    <property type="entry name" value="HWE_HK"/>
    <property type="match status" value="1"/>
</dbReference>
<dbReference type="Pfam" id="PF07536">
    <property type="entry name" value="HWE_HK"/>
    <property type="match status" value="1"/>
</dbReference>
<keyword evidence="10" id="KW-0547">Nucleotide-binding</keyword>
<evidence type="ECO:0000259" key="16">
    <source>
        <dbReference type="PROSITE" id="PS50113"/>
    </source>
</evidence>
<evidence type="ECO:0000313" key="18">
    <source>
        <dbReference type="Proteomes" id="UP000015524"/>
    </source>
</evidence>
<evidence type="ECO:0000256" key="15">
    <source>
        <dbReference type="ARBA" id="ARBA00023170"/>
    </source>
</evidence>
<evidence type="ECO:0000256" key="11">
    <source>
        <dbReference type="ARBA" id="ARBA00022777"/>
    </source>
</evidence>
<dbReference type="SMART" id="SM00086">
    <property type="entry name" value="PAC"/>
    <property type="match status" value="1"/>
</dbReference>
<keyword evidence="13" id="KW-0157">Chromophore</keyword>
<keyword evidence="5" id="KW-0716">Sensory transduction</keyword>
<evidence type="ECO:0000256" key="3">
    <source>
        <dbReference type="ARBA" id="ARBA00022543"/>
    </source>
</evidence>
<keyword evidence="14" id="KW-0843">Virulence</keyword>
<keyword evidence="12" id="KW-0067">ATP-binding</keyword>
<evidence type="ECO:0000256" key="1">
    <source>
        <dbReference type="ARBA" id="ARBA00000085"/>
    </source>
</evidence>
<dbReference type="EMBL" id="ATIB01000031">
    <property type="protein sequence ID" value="EQB04695.1"/>
    <property type="molecule type" value="Genomic_DNA"/>
</dbReference>
<dbReference type="InterPro" id="IPR001610">
    <property type="entry name" value="PAC"/>
</dbReference>
<reference evidence="17 18" key="1">
    <citation type="journal article" date="2013" name="Genome Announc.">
        <title>Draft Genome Sequence of a Hexachlorocyclohexane-Degrading Bacterium, Sphingobium baderi Strain LL03T.</title>
        <authorList>
            <person name="Kaur J."/>
            <person name="Verma H."/>
            <person name="Tripathi C."/>
            <person name="Khurana J.P."/>
            <person name="Lal R."/>
        </authorList>
    </citation>
    <scope>NUCLEOTIDE SEQUENCE [LARGE SCALE GENOMIC DNA]</scope>
    <source>
        <strain evidence="17 18">LL03</strain>
    </source>
</reference>
<dbReference type="Proteomes" id="UP000015524">
    <property type="component" value="Unassembled WGS sequence"/>
</dbReference>
<dbReference type="InterPro" id="IPR035965">
    <property type="entry name" value="PAS-like_dom_sf"/>
</dbReference>
<dbReference type="InterPro" id="IPR013655">
    <property type="entry name" value="PAS_fold_3"/>
</dbReference>